<keyword evidence="6" id="KW-0680">Restriction system</keyword>
<organism evidence="11 12">
    <name type="scientific">Lachnospira eligens (strain ATCC 27750 / DSM 3376 / VPI C15-48 / C15-B4)</name>
    <name type="common">Eubacterium eligens</name>
    <dbReference type="NCBI Taxonomy" id="515620"/>
    <lineage>
        <taxon>Bacteria</taxon>
        <taxon>Bacillati</taxon>
        <taxon>Bacillota</taxon>
        <taxon>Clostridia</taxon>
        <taxon>Lachnospirales</taxon>
        <taxon>Lachnospiraceae</taxon>
        <taxon>Lachnospira</taxon>
    </lineage>
</organism>
<dbReference type="Pfam" id="PF02384">
    <property type="entry name" value="N6_Mtase"/>
    <property type="match status" value="1"/>
</dbReference>
<sequence length="892" mass="101059">MAVKKTQLYASLWASCDKLRGGMDSSEYKDYILTLLFMKYVTDKFKNKGAYEDIKVFDKAHDKDPDPEKRTGCSFDDFIALKGKKNIGEGMDKIIARLADENTDLKGVIDIAHFNDEKKLGSGKEMVDKLTDLISIFQRPELDFSRNKAEGDDIIGDAYEYLMRKFATESGKSKGQFYTPAEVSRILANVVGISHCTDASATVCDPACGSGSLLIRAIDAAPFPIMGYGQEKESTTAGLAKMNAVLHRKAEIIIKSGNTFSNPQYMDKSDNSVLERFDYIVANPPFSMKNWRDGIAGKEYGRFEGYGDMPPEKNGDYAWLMHILKTLKSNGKAAVILPHGVLFRGNAEATIRETIIKKHWIKGIISLPANLFYGTGIAACVLVIDKEGAANRQGIFMIDASRGYVKDGNKNRLRERDIYRIITTFNEQITTDPKYARFVPNDEIEKKNEYNLNITRYIDSTDPEDIQDIYAHIHGGIPAIDIDGLSKYWKVFPSLKSELLSAISEKYYSLNVEHESIRQTIYKNTEFSKYGEKLDEAFAAWKAKEYPVLSALNEEVVARELIVSLAKDIIAEFEHLTLIDKYDVYQVLLAYWNEVMNDDVSLIISESDGYTNARATDNIEEEITQGKNKGEMKVIGWEGRLLPKSIVVDAFFREEKNAIEEAESIIDETEVRLSDLIESADEESALADVVENGKVKAKDIEAKIVELTSTIETEETIELEVIRMDLQFVNTKKRLEAYLVGHPLCKSAVNENGKITKSSIDYRLRIIRTEECIPESLQDDVNQLKAALDLCGKVSDYNKVVKELNKALDEKCRARYEKFTDNEILDLLVNKKWFDSIFFGISDLYTAISHRLTSRIIELSERYEDTLPELDKVTTEYEAKVKSHLERMGFKW</sequence>
<dbReference type="GO" id="GO:0009307">
    <property type="term" value="P:DNA restriction-modification system"/>
    <property type="evidence" value="ECO:0007669"/>
    <property type="project" value="UniProtKB-KW"/>
</dbReference>
<dbReference type="PROSITE" id="PS00092">
    <property type="entry name" value="N6_MTASE"/>
    <property type="match status" value="1"/>
</dbReference>
<evidence type="ECO:0000256" key="5">
    <source>
        <dbReference type="ARBA" id="ARBA00022691"/>
    </source>
</evidence>
<dbReference type="InterPro" id="IPR022749">
    <property type="entry name" value="D12N6_MeTrfase_N"/>
</dbReference>
<dbReference type="InterPro" id="IPR003356">
    <property type="entry name" value="DNA_methylase_A-5"/>
</dbReference>
<evidence type="ECO:0000259" key="10">
    <source>
        <dbReference type="Pfam" id="PF12161"/>
    </source>
</evidence>
<dbReference type="InterPro" id="IPR051537">
    <property type="entry name" value="DNA_Adenine_Mtase"/>
</dbReference>
<dbReference type="Gene3D" id="3.40.50.150">
    <property type="entry name" value="Vaccinia Virus protein VP39"/>
    <property type="match status" value="1"/>
</dbReference>
<dbReference type="PANTHER" id="PTHR42933:SF3">
    <property type="entry name" value="TYPE I RESTRICTION ENZYME MJAVIII METHYLASE SUBUNIT"/>
    <property type="match status" value="1"/>
</dbReference>
<dbReference type="PANTHER" id="PTHR42933">
    <property type="entry name" value="SLR6095 PROTEIN"/>
    <property type="match status" value="1"/>
</dbReference>
<dbReference type="GO" id="GO:0032259">
    <property type="term" value="P:methylation"/>
    <property type="evidence" value="ECO:0007669"/>
    <property type="project" value="UniProtKB-KW"/>
</dbReference>
<dbReference type="GO" id="GO:0003677">
    <property type="term" value="F:DNA binding"/>
    <property type="evidence" value="ECO:0007669"/>
    <property type="project" value="InterPro"/>
</dbReference>
<feature type="domain" description="DNA methylase adenine-specific" evidence="9">
    <location>
        <begin position="152"/>
        <end position="463"/>
    </location>
</feature>
<evidence type="ECO:0000256" key="6">
    <source>
        <dbReference type="ARBA" id="ARBA00022747"/>
    </source>
</evidence>
<feature type="coiled-coil region" evidence="8">
    <location>
        <begin position="652"/>
        <end position="679"/>
    </location>
</feature>
<dbReference type="NCBIfam" id="TIGR00497">
    <property type="entry name" value="hsdM"/>
    <property type="match status" value="1"/>
</dbReference>
<evidence type="ECO:0000313" key="12">
    <source>
        <dbReference type="Proteomes" id="UP000001476"/>
    </source>
</evidence>
<name>C4Z2E8_LACE2</name>
<dbReference type="InterPro" id="IPR029063">
    <property type="entry name" value="SAM-dependent_MTases_sf"/>
</dbReference>
<evidence type="ECO:0000256" key="2">
    <source>
        <dbReference type="ARBA" id="ARBA00011900"/>
    </source>
</evidence>
<dbReference type="EC" id="2.1.1.72" evidence="2"/>
<dbReference type="InterPro" id="IPR002052">
    <property type="entry name" value="DNA_methylase_N6_adenine_CS"/>
</dbReference>
<evidence type="ECO:0000256" key="3">
    <source>
        <dbReference type="ARBA" id="ARBA00022603"/>
    </source>
</evidence>
<dbReference type="HOGENOM" id="CLU_013049_6_0_9"/>
<dbReference type="SUPFAM" id="SSF53335">
    <property type="entry name" value="S-adenosyl-L-methionine-dependent methyltransferases"/>
    <property type="match status" value="1"/>
</dbReference>
<reference evidence="11 12" key="1">
    <citation type="journal article" date="2009" name="Proc. Natl. Acad. Sci. U.S.A.">
        <title>Characterizing a model human gut microbiota composed of members of its two dominant bacterial phyla.</title>
        <authorList>
            <person name="Mahowald M.A."/>
            <person name="Rey F.E."/>
            <person name="Seedorf H."/>
            <person name="Turnbaugh P.J."/>
            <person name="Fulton R.S."/>
            <person name="Wollam A."/>
            <person name="Shah N."/>
            <person name="Wang C."/>
            <person name="Magrini V."/>
            <person name="Wilson R.K."/>
            <person name="Cantarel B.L."/>
            <person name="Coutinho P.M."/>
            <person name="Henrissat B."/>
            <person name="Crock L.W."/>
            <person name="Russell A."/>
            <person name="Verberkmoes N.C."/>
            <person name="Hettich R.L."/>
            <person name="Gordon J.I."/>
        </authorList>
    </citation>
    <scope>NUCLEOTIDE SEQUENCE [LARGE SCALE GENOMIC DNA]</scope>
    <source>
        <strain evidence="12">ATCC 27750 / DSM 3376 / VPI C15-48 / C15-B4</strain>
    </source>
</reference>
<keyword evidence="4" id="KW-0808">Transferase</keyword>
<proteinExistence type="inferred from homology"/>
<dbReference type="GO" id="GO:0008170">
    <property type="term" value="F:N-methyltransferase activity"/>
    <property type="evidence" value="ECO:0007669"/>
    <property type="project" value="InterPro"/>
</dbReference>
<comment type="similarity">
    <text evidence="1">Belongs to the N(4)/N(6)-methyltransferase family.</text>
</comment>
<evidence type="ECO:0000259" key="9">
    <source>
        <dbReference type="Pfam" id="PF02384"/>
    </source>
</evidence>
<evidence type="ECO:0000256" key="4">
    <source>
        <dbReference type="ARBA" id="ARBA00022679"/>
    </source>
</evidence>
<dbReference type="EMBL" id="CP001104">
    <property type="protein sequence ID" value="ACR72523.1"/>
    <property type="molecule type" value="Genomic_DNA"/>
</dbReference>
<dbReference type="PRINTS" id="PR00507">
    <property type="entry name" value="N12N6MTFRASE"/>
</dbReference>
<dbReference type="REBASE" id="20963">
    <property type="entry name" value="M.EelORF1531P"/>
</dbReference>
<dbReference type="Gene3D" id="1.20.1260.30">
    <property type="match status" value="1"/>
</dbReference>
<dbReference type="InterPro" id="IPR038333">
    <property type="entry name" value="T1MK-like_N_sf"/>
</dbReference>
<gene>
    <name evidence="11" type="ordered locus">EUBELI_01531</name>
</gene>
<evidence type="ECO:0000256" key="7">
    <source>
        <dbReference type="ARBA" id="ARBA00047942"/>
    </source>
</evidence>
<keyword evidence="8" id="KW-0175">Coiled coil</keyword>
<dbReference type="RefSeq" id="WP_012739758.1">
    <property type="nucleotide sequence ID" value="NC_012778.1"/>
</dbReference>
<dbReference type="GO" id="GO:0009007">
    <property type="term" value="F:site-specific DNA-methyltransferase (adenine-specific) activity"/>
    <property type="evidence" value="ECO:0007669"/>
    <property type="project" value="UniProtKB-EC"/>
</dbReference>
<dbReference type="Pfam" id="PF12161">
    <property type="entry name" value="HsdM_N"/>
    <property type="match status" value="1"/>
</dbReference>
<protein>
    <recommendedName>
        <fullName evidence="2">site-specific DNA-methyltransferase (adenine-specific)</fullName>
        <ecNumber evidence="2">2.1.1.72</ecNumber>
    </recommendedName>
</protein>
<evidence type="ECO:0000313" key="11">
    <source>
        <dbReference type="EMBL" id="ACR72523.1"/>
    </source>
</evidence>
<evidence type="ECO:0000256" key="8">
    <source>
        <dbReference type="SAM" id="Coils"/>
    </source>
</evidence>
<keyword evidence="5" id="KW-0949">S-adenosyl-L-methionine</keyword>
<accession>C4Z2E8</accession>
<dbReference type="Proteomes" id="UP000001476">
    <property type="component" value="Chromosome"/>
</dbReference>
<keyword evidence="3" id="KW-0489">Methyltransferase</keyword>
<dbReference type="GeneID" id="41356218"/>
<evidence type="ECO:0000256" key="1">
    <source>
        <dbReference type="ARBA" id="ARBA00006594"/>
    </source>
</evidence>
<dbReference type="AlphaFoldDB" id="C4Z2E8"/>
<dbReference type="KEGG" id="eel:EUBELI_01531"/>
<dbReference type="InterPro" id="IPR004546">
    <property type="entry name" value="Restrct_endonuc_T1M"/>
</dbReference>
<feature type="domain" description="N6 adenine-specific DNA methyltransferase N-terminal" evidence="10">
    <location>
        <begin position="10"/>
        <end position="137"/>
    </location>
</feature>
<keyword evidence="12" id="KW-1185">Reference proteome</keyword>
<comment type="catalytic activity">
    <reaction evidence="7">
        <text>a 2'-deoxyadenosine in DNA + S-adenosyl-L-methionine = an N(6)-methyl-2'-deoxyadenosine in DNA + S-adenosyl-L-homocysteine + H(+)</text>
        <dbReference type="Rhea" id="RHEA:15197"/>
        <dbReference type="Rhea" id="RHEA-COMP:12418"/>
        <dbReference type="Rhea" id="RHEA-COMP:12419"/>
        <dbReference type="ChEBI" id="CHEBI:15378"/>
        <dbReference type="ChEBI" id="CHEBI:57856"/>
        <dbReference type="ChEBI" id="CHEBI:59789"/>
        <dbReference type="ChEBI" id="CHEBI:90615"/>
        <dbReference type="ChEBI" id="CHEBI:90616"/>
        <dbReference type="EC" id="2.1.1.72"/>
    </reaction>
</comment>
<dbReference type="STRING" id="515620.EUBELI_01531"/>
<dbReference type="eggNOG" id="COG0286">
    <property type="taxonomic scope" value="Bacteria"/>
</dbReference>
<dbReference type="PROSITE" id="PS51257">
    <property type="entry name" value="PROKAR_LIPOPROTEIN"/>
    <property type="match status" value="1"/>
</dbReference>